<organism evidence="1 2">
    <name type="scientific">Gynuella sunshinyii YC6258</name>
    <dbReference type="NCBI Taxonomy" id="1445510"/>
    <lineage>
        <taxon>Bacteria</taxon>
        <taxon>Pseudomonadati</taxon>
        <taxon>Pseudomonadota</taxon>
        <taxon>Gammaproteobacteria</taxon>
        <taxon>Oceanospirillales</taxon>
        <taxon>Saccharospirillaceae</taxon>
        <taxon>Gynuella</taxon>
    </lineage>
</organism>
<gene>
    <name evidence="1" type="ORF">YC6258_05770</name>
</gene>
<evidence type="ECO:0000313" key="1">
    <source>
        <dbReference type="EMBL" id="AJQ97798.1"/>
    </source>
</evidence>
<dbReference type="Proteomes" id="UP000032266">
    <property type="component" value="Chromosome"/>
</dbReference>
<dbReference type="Pfam" id="PF18977">
    <property type="entry name" value="DUF5713"/>
    <property type="match status" value="1"/>
</dbReference>
<accession>A0A0C5VWX6</accession>
<name>A0A0C5VWX6_9GAMM</name>
<dbReference type="KEGG" id="gsn:YC6258_05770"/>
<dbReference type="AlphaFoldDB" id="A0A0C5VWX6"/>
<sequence>MSLKIDKDALLQEMYRDDYFPNHLVDKLRDIILGVCADIETRQPENLPALYCITCQATEQINELQQAFEDSGSEIETAARDDIAMAFQLVAKTYGFDNADLEEMVATRDW</sequence>
<proteinExistence type="predicted"/>
<evidence type="ECO:0000313" key="2">
    <source>
        <dbReference type="Proteomes" id="UP000032266"/>
    </source>
</evidence>
<dbReference type="InterPro" id="IPR043767">
    <property type="entry name" value="DUF5713"/>
</dbReference>
<keyword evidence="2" id="KW-1185">Reference proteome</keyword>
<protein>
    <submittedName>
        <fullName evidence="1">Uncharacterized protein</fullName>
    </submittedName>
</protein>
<reference evidence="1 2" key="1">
    <citation type="submission" date="2014-01" db="EMBL/GenBank/DDBJ databases">
        <title>Full genme sequencing of cellulolytic bacterium Gynuella sunshinyii YC6258T gen. nov., sp. nov.</title>
        <authorList>
            <person name="Khan H."/>
            <person name="Chung E.J."/>
            <person name="Chung Y.R."/>
        </authorList>
    </citation>
    <scope>NUCLEOTIDE SEQUENCE [LARGE SCALE GENOMIC DNA]</scope>
    <source>
        <strain evidence="1 2">YC6258</strain>
    </source>
</reference>
<dbReference type="RefSeq" id="WP_082070903.1">
    <property type="nucleotide sequence ID" value="NZ_CP007142.1"/>
</dbReference>
<dbReference type="EMBL" id="CP007142">
    <property type="protein sequence ID" value="AJQ97798.1"/>
    <property type="molecule type" value="Genomic_DNA"/>
</dbReference>
<dbReference type="STRING" id="1445510.YC6258_05770"/>
<dbReference type="HOGENOM" id="CLU_141672_1_0_6"/>